<evidence type="ECO:0000313" key="2">
    <source>
        <dbReference type="Proteomes" id="UP001312908"/>
    </source>
</evidence>
<dbReference type="Proteomes" id="UP001312908">
    <property type="component" value="Unassembled WGS sequence"/>
</dbReference>
<dbReference type="CDD" id="cd07067">
    <property type="entry name" value="HP_PGM_like"/>
    <property type="match status" value="1"/>
</dbReference>
<dbReference type="RefSeq" id="WP_394820000.1">
    <property type="nucleotide sequence ID" value="NZ_JAWJZY010000003.1"/>
</dbReference>
<accession>A0ABU7U2R5</accession>
<gene>
    <name evidence="1" type="ORF">DOFOFD_09000</name>
</gene>
<evidence type="ECO:0000313" key="1">
    <source>
        <dbReference type="EMBL" id="MEE8659149.1"/>
    </source>
</evidence>
<protein>
    <recommendedName>
        <fullName evidence="3">Phosphohistidine phosphatase</fullName>
    </recommendedName>
</protein>
<name>A0ABU7U2R5_9PROT</name>
<dbReference type="InterPro" id="IPR013078">
    <property type="entry name" value="His_Pase_superF_clade-1"/>
</dbReference>
<dbReference type="SUPFAM" id="SSF53254">
    <property type="entry name" value="Phosphoglycerate mutase-like"/>
    <property type="match status" value="1"/>
</dbReference>
<keyword evidence="2" id="KW-1185">Reference proteome</keyword>
<sequence length="177" mass="19670">MQRYLILIRHAEASQNFGTPDLDRALSTNGEAQAQSVAKWVTPFLDADRRHIQFIISPALRTRQTAQALFQRYGCRENCVYDPTLYQTDENGIWRLVNEAGDAPSHLVIIGHNPALGRFVRGVAQPAASNNGESDLELSAFAPSSCCVMVTRTDWSALRPQDLTIHAFRDSAAEDAR</sequence>
<proteinExistence type="predicted"/>
<dbReference type="Gene3D" id="3.40.50.1240">
    <property type="entry name" value="Phosphoglycerate mutase-like"/>
    <property type="match status" value="1"/>
</dbReference>
<reference evidence="1 2" key="1">
    <citation type="submission" date="2023-10" db="EMBL/GenBank/DDBJ databases">
        <title>Sorlinia euscelidii gen. nov., sp. nov., an acetic acid bacteria isolated from the gut of Euscelidius variegatus emitter.</title>
        <authorList>
            <person name="Michoud G."/>
            <person name="Marasco R."/>
            <person name="Seferji K."/>
            <person name="Gonella E."/>
            <person name="Garuglieri E."/>
            <person name="Alma A."/>
            <person name="Mapelli F."/>
            <person name="Borin S."/>
            <person name="Daffonchio D."/>
            <person name="Crotti E."/>
        </authorList>
    </citation>
    <scope>NUCLEOTIDE SEQUENCE [LARGE SCALE GENOMIC DNA]</scope>
    <source>
        <strain evidence="1 2">EV16P</strain>
    </source>
</reference>
<dbReference type="InterPro" id="IPR029033">
    <property type="entry name" value="His_PPase_superfam"/>
</dbReference>
<dbReference type="EMBL" id="JAWJZY010000003">
    <property type="protein sequence ID" value="MEE8659149.1"/>
    <property type="molecule type" value="Genomic_DNA"/>
</dbReference>
<organism evidence="1 2">
    <name type="scientific">Sorlinia euscelidii</name>
    <dbReference type="NCBI Taxonomy" id="3081148"/>
    <lineage>
        <taxon>Bacteria</taxon>
        <taxon>Pseudomonadati</taxon>
        <taxon>Pseudomonadota</taxon>
        <taxon>Alphaproteobacteria</taxon>
        <taxon>Acetobacterales</taxon>
        <taxon>Acetobacteraceae</taxon>
        <taxon>Sorlinia</taxon>
    </lineage>
</organism>
<dbReference type="Pfam" id="PF00300">
    <property type="entry name" value="His_Phos_1"/>
    <property type="match status" value="1"/>
</dbReference>
<comment type="caution">
    <text evidence="1">The sequence shown here is derived from an EMBL/GenBank/DDBJ whole genome shotgun (WGS) entry which is preliminary data.</text>
</comment>
<dbReference type="SMART" id="SM00855">
    <property type="entry name" value="PGAM"/>
    <property type="match status" value="1"/>
</dbReference>
<evidence type="ECO:0008006" key="3">
    <source>
        <dbReference type="Google" id="ProtNLM"/>
    </source>
</evidence>